<reference evidence="3" key="1">
    <citation type="journal article" date="2017" name="Genome Biol.">
        <title>Comparative genomics reveals high biological diversity and specific adaptations in the industrially and medically important fungal genus Aspergillus.</title>
        <authorList>
            <person name="de Vries R.P."/>
            <person name="Riley R."/>
            <person name="Wiebenga A."/>
            <person name="Aguilar-Osorio G."/>
            <person name="Amillis S."/>
            <person name="Uchima C.A."/>
            <person name="Anderluh G."/>
            <person name="Asadollahi M."/>
            <person name="Askin M."/>
            <person name="Barry K."/>
            <person name="Battaglia E."/>
            <person name="Bayram O."/>
            <person name="Benocci T."/>
            <person name="Braus-Stromeyer S.A."/>
            <person name="Caldana C."/>
            <person name="Canovas D."/>
            <person name="Cerqueira G.C."/>
            <person name="Chen F."/>
            <person name="Chen W."/>
            <person name="Choi C."/>
            <person name="Clum A."/>
            <person name="Dos Santos R.A."/>
            <person name="Damasio A.R."/>
            <person name="Diallinas G."/>
            <person name="Emri T."/>
            <person name="Fekete E."/>
            <person name="Flipphi M."/>
            <person name="Freyberg S."/>
            <person name="Gallo A."/>
            <person name="Gournas C."/>
            <person name="Habgood R."/>
            <person name="Hainaut M."/>
            <person name="Harispe M.L."/>
            <person name="Henrissat B."/>
            <person name="Hilden K.S."/>
            <person name="Hope R."/>
            <person name="Hossain A."/>
            <person name="Karabika E."/>
            <person name="Karaffa L."/>
            <person name="Karanyi Z."/>
            <person name="Krasevec N."/>
            <person name="Kuo A."/>
            <person name="Kusch H."/>
            <person name="LaButti K."/>
            <person name="Lagendijk E.L."/>
            <person name="Lapidus A."/>
            <person name="Levasseur A."/>
            <person name="Lindquist E."/>
            <person name="Lipzen A."/>
            <person name="Logrieco A.F."/>
            <person name="MacCabe A."/>
            <person name="Maekelae M.R."/>
            <person name="Malavazi I."/>
            <person name="Melin P."/>
            <person name="Meyer V."/>
            <person name="Mielnichuk N."/>
            <person name="Miskei M."/>
            <person name="Molnar A.P."/>
            <person name="Mule G."/>
            <person name="Ngan C.Y."/>
            <person name="Orejas M."/>
            <person name="Orosz E."/>
            <person name="Ouedraogo J.P."/>
            <person name="Overkamp K.M."/>
            <person name="Park H.-S."/>
            <person name="Perrone G."/>
            <person name="Piumi F."/>
            <person name="Punt P.J."/>
            <person name="Ram A.F."/>
            <person name="Ramon A."/>
            <person name="Rauscher S."/>
            <person name="Record E."/>
            <person name="Riano-Pachon D.M."/>
            <person name="Robert V."/>
            <person name="Roehrig J."/>
            <person name="Ruller R."/>
            <person name="Salamov A."/>
            <person name="Salih N.S."/>
            <person name="Samson R.A."/>
            <person name="Sandor E."/>
            <person name="Sanguinetti M."/>
            <person name="Schuetze T."/>
            <person name="Sepcic K."/>
            <person name="Shelest E."/>
            <person name="Sherlock G."/>
            <person name="Sophianopoulou V."/>
            <person name="Squina F.M."/>
            <person name="Sun H."/>
            <person name="Susca A."/>
            <person name="Todd R.B."/>
            <person name="Tsang A."/>
            <person name="Unkles S.E."/>
            <person name="van de Wiele N."/>
            <person name="van Rossen-Uffink D."/>
            <person name="Oliveira J.V."/>
            <person name="Vesth T.C."/>
            <person name="Visser J."/>
            <person name="Yu J.-H."/>
            <person name="Zhou M."/>
            <person name="Andersen M.R."/>
            <person name="Archer D.B."/>
            <person name="Baker S.E."/>
            <person name="Benoit I."/>
            <person name="Brakhage A.A."/>
            <person name="Braus G.H."/>
            <person name="Fischer R."/>
            <person name="Frisvad J.C."/>
            <person name="Goldman G.H."/>
            <person name="Houbraken J."/>
            <person name="Oakley B."/>
            <person name="Pocsi I."/>
            <person name="Scazzocchio C."/>
            <person name="Seiboth B."/>
            <person name="vanKuyk P.A."/>
            <person name="Wortman J."/>
            <person name="Dyer P.S."/>
            <person name="Grigoriev I.V."/>
        </authorList>
    </citation>
    <scope>NUCLEOTIDE SEQUENCE [LARGE SCALE GENOMIC DNA]</scope>
    <source>
        <strain evidence="3">CBS 101740 / IMI 381727 / IBT 21946</strain>
    </source>
</reference>
<feature type="region of interest" description="Disordered" evidence="1">
    <location>
        <begin position="1"/>
        <end position="30"/>
    </location>
</feature>
<dbReference type="RefSeq" id="XP_067480217.1">
    <property type="nucleotide sequence ID" value="XM_067627499.1"/>
</dbReference>
<dbReference type="VEuPathDB" id="FungiDB:ASPBRDRAFT_561346"/>
<dbReference type="EMBL" id="KV878683">
    <property type="protein sequence ID" value="OJJ72969.1"/>
    <property type="molecule type" value="Genomic_DNA"/>
</dbReference>
<organism evidence="2 3">
    <name type="scientific">Aspergillus brasiliensis (strain CBS 101740 / IMI 381727 / IBT 21946)</name>
    <dbReference type="NCBI Taxonomy" id="767769"/>
    <lineage>
        <taxon>Eukaryota</taxon>
        <taxon>Fungi</taxon>
        <taxon>Dikarya</taxon>
        <taxon>Ascomycota</taxon>
        <taxon>Pezizomycotina</taxon>
        <taxon>Eurotiomycetes</taxon>
        <taxon>Eurotiomycetidae</taxon>
        <taxon>Eurotiales</taxon>
        <taxon>Aspergillaceae</taxon>
        <taxon>Aspergillus</taxon>
        <taxon>Aspergillus subgen. Circumdati</taxon>
    </lineage>
</organism>
<dbReference type="Proteomes" id="UP000184499">
    <property type="component" value="Unassembled WGS sequence"/>
</dbReference>
<evidence type="ECO:0000313" key="2">
    <source>
        <dbReference type="EMBL" id="OJJ72969.1"/>
    </source>
</evidence>
<accession>A0A1L9UN80</accession>
<protein>
    <submittedName>
        <fullName evidence="2">Uncharacterized protein</fullName>
    </submittedName>
</protein>
<sequence>MIYTSASISPADPKSGIPGQTTNTGRDGPQKIYLRNFPVYALSPARKATSADGKVSSVHGTLGNPSIFLGRLVTIHFLSPRFARKSVPSWAELRNVYLCELIIY</sequence>
<proteinExistence type="predicted"/>
<keyword evidence="3" id="KW-1185">Reference proteome</keyword>
<name>A0A1L9UN80_ASPBC</name>
<evidence type="ECO:0000256" key="1">
    <source>
        <dbReference type="SAM" id="MobiDB-lite"/>
    </source>
</evidence>
<evidence type="ECO:0000313" key="3">
    <source>
        <dbReference type="Proteomes" id="UP000184499"/>
    </source>
</evidence>
<gene>
    <name evidence="2" type="ORF">ASPBRDRAFT_561346</name>
</gene>
<dbReference type="AlphaFoldDB" id="A0A1L9UN80"/>
<dbReference type="GeneID" id="93579987"/>